<sequence>MNRSLSLTLSLAGVLLVSGCNLAPHYQRPQAPITPQWQEKSVQGAQASSLGWSQFFTDPQLQQLIRLALENNRDLRIAALNVEASRAQLGMTQADLLPSISGTVTKTAEHLPGNLYSTQSTGPVTYQQYEATGSASWELDFFGKLRNLREAALEQYLSDQATQQATQLSLVAQVVSAYITLATDSDLHQLAINTAASQQASFNVVQKRLAAGLVTEQDELQARTALVQAQADIVAYDRARRQAAYALQRLLGTTLPTNIASTSSLSNLHVFPALSSELPSQVLTRRPDILAAEHTLKAANANIGAARAAFFPSISLTATGGSLSGGLSQLLGAGTGGWTFMPTLSVPIFEGGKNRAALDLATVTARSDVAAYEKAIQVAFQEVSDALVGRETYQQEVGLRAVDVATNQHNYALAQRRYQDGIDSYLDVLIAQRSLYSTQQTYITVLSSSLAQQVTLYKVLGGGWH</sequence>
<reference evidence="4 5" key="1">
    <citation type="submission" date="2020-04" db="EMBL/GenBank/DDBJ databases">
        <title>Genome sequencing of Rosenbergiella species.</title>
        <authorList>
            <person name="Alvarez-Perez S."/>
            <person name="Lievens B."/>
        </authorList>
    </citation>
    <scope>NUCLEOTIDE SEQUENCE [LARGE SCALE GENOMIC DNA]</scope>
    <source>
        <strain evidence="4 5">CdVSA20.1</strain>
    </source>
</reference>
<dbReference type="Gene3D" id="2.20.200.10">
    <property type="entry name" value="Outer membrane efflux proteins (OEP)"/>
    <property type="match status" value="1"/>
</dbReference>
<dbReference type="InterPro" id="IPR010131">
    <property type="entry name" value="MdtP/NodT-like"/>
</dbReference>
<feature type="chain" id="PRO_5044962643" evidence="3">
    <location>
        <begin position="24"/>
        <end position="465"/>
    </location>
</feature>
<evidence type="ECO:0000313" key="5">
    <source>
        <dbReference type="Proteomes" id="UP000786875"/>
    </source>
</evidence>
<dbReference type="PANTHER" id="PTHR30203:SF32">
    <property type="entry name" value="CATION EFFLUX SYSTEM PROTEIN CUSC"/>
    <property type="match status" value="1"/>
</dbReference>
<dbReference type="EMBL" id="JABBFO010000005">
    <property type="protein sequence ID" value="MBT0727136.1"/>
    <property type="molecule type" value="Genomic_DNA"/>
</dbReference>
<protein>
    <submittedName>
        <fullName evidence="4">Efflux transporter outer membrane subunit</fullName>
    </submittedName>
</protein>
<dbReference type="Proteomes" id="UP000786875">
    <property type="component" value="Unassembled WGS sequence"/>
</dbReference>
<keyword evidence="3" id="KW-0472">Membrane</keyword>
<dbReference type="SUPFAM" id="SSF56954">
    <property type="entry name" value="Outer membrane efflux proteins (OEP)"/>
    <property type="match status" value="1"/>
</dbReference>
<keyword evidence="3" id="KW-0449">Lipoprotein</keyword>
<dbReference type="PROSITE" id="PS51257">
    <property type="entry name" value="PROKAR_LIPOPROTEIN"/>
    <property type="match status" value="1"/>
</dbReference>
<dbReference type="Pfam" id="PF02321">
    <property type="entry name" value="OEP"/>
    <property type="match status" value="2"/>
</dbReference>
<evidence type="ECO:0000256" key="1">
    <source>
        <dbReference type="ARBA" id="ARBA00004459"/>
    </source>
</evidence>
<dbReference type="PANTHER" id="PTHR30203">
    <property type="entry name" value="OUTER MEMBRANE CATION EFFLUX PROTEIN"/>
    <property type="match status" value="1"/>
</dbReference>
<comment type="similarity">
    <text evidence="2 3">Belongs to the outer membrane factor (OMF) (TC 1.B.17) family.</text>
</comment>
<name>A0ABS5T485_9GAMM</name>
<dbReference type="RefSeq" id="WP_214213063.1">
    <property type="nucleotide sequence ID" value="NZ_JABBFO010000005.1"/>
</dbReference>
<keyword evidence="5" id="KW-1185">Reference proteome</keyword>
<feature type="signal peptide" evidence="3">
    <location>
        <begin position="1"/>
        <end position="23"/>
    </location>
</feature>
<keyword evidence="3" id="KW-0812">Transmembrane</keyword>
<evidence type="ECO:0000256" key="2">
    <source>
        <dbReference type="ARBA" id="ARBA00007613"/>
    </source>
</evidence>
<dbReference type="Gene3D" id="1.20.1600.10">
    <property type="entry name" value="Outer membrane efflux proteins (OEP)"/>
    <property type="match status" value="1"/>
</dbReference>
<proteinExistence type="inferred from homology"/>
<keyword evidence="3" id="KW-0564">Palmitate</keyword>
<evidence type="ECO:0000313" key="4">
    <source>
        <dbReference type="EMBL" id="MBT0727136.1"/>
    </source>
</evidence>
<keyword evidence="3" id="KW-0732">Signal</keyword>
<dbReference type="NCBIfam" id="TIGR01845">
    <property type="entry name" value="outer_NodT"/>
    <property type="match status" value="1"/>
</dbReference>
<comment type="subcellular location">
    <subcellularLocation>
        <location evidence="1 3">Cell outer membrane</location>
        <topology evidence="1 3">Lipid-anchor</topology>
    </subcellularLocation>
</comment>
<dbReference type="InterPro" id="IPR003423">
    <property type="entry name" value="OMP_efflux"/>
</dbReference>
<evidence type="ECO:0000256" key="3">
    <source>
        <dbReference type="RuleBase" id="RU362097"/>
    </source>
</evidence>
<gene>
    <name evidence="4" type="ORF">HGT73_07025</name>
</gene>
<comment type="caution">
    <text evidence="4">The sequence shown here is derived from an EMBL/GenBank/DDBJ whole genome shotgun (WGS) entry which is preliminary data.</text>
</comment>
<keyword evidence="3" id="KW-1134">Transmembrane beta strand</keyword>
<organism evidence="4 5">
    <name type="scientific">Rosenbergiella australiborealis</name>
    <dbReference type="NCBI Taxonomy" id="1544696"/>
    <lineage>
        <taxon>Bacteria</taxon>
        <taxon>Pseudomonadati</taxon>
        <taxon>Pseudomonadota</taxon>
        <taxon>Gammaproteobacteria</taxon>
        <taxon>Enterobacterales</taxon>
        <taxon>Erwiniaceae</taxon>
        <taxon>Rosenbergiella</taxon>
    </lineage>
</organism>
<accession>A0ABS5T485</accession>